<reference evidence="2" key="1">
    <citation type="submission" date="2022-11" db="EMBL/GenBank/DDBJ databases">
        <title>Centuries of genome instability and evolution in soft-shell clam transmissible cancer (bioRxiv).</title>
        <authorList>
            <person name="Hart S.F.M."/>
            <person name="Yonemitsu M.A."/>
            <person name="Giersch R.M."/>
            <person name="Beal B.F."/>
            <person name="Arriagada G."/>
            <person name="Davis B.W."/>
            <person name="Ostrander E.A."/>
            <person name="Goff S.P."/>
            <person name="Metzger M.J."/>
        </authorList>
    </citation>
    <scope>NUCLEOTIDE SEQUENCE</scope>
    <source>
        <strain evidence="2">MELC-2E11</strain>
        <tissue evidence="2">Siphon/mantle</tissue>
    </source>
</reference>
<dbReference type="PANTHER" id="PTHR16155:SF19">
    <property type="entry name" value="DED DOMAIN-CONTAINING PROTEIN"/>
    <property type="match status" value="1"/>
</dbReference>
<evidence type="ECO:0000313" key="3">
    <source>
        <dbReference type="Proteomes" id="UP001164746"/>
    </source>
</evidence>
<protein>
    <submittedName>
        <fullName evidence="2">SAMD9-like protein</fullName>
    </submittedName>
</protein>
<gene>
    <name evidence="2" type="ORF">MAR_012482</name>
</gene>
<name>A0ABY7FX44_MYAAR</name>
<feature type="compositionally biased region" description="Polar residues" evidence="1">
    <location>
        <begin position="127"/>
        <end position="140"/>
    </location>
</feature>
<evidence type="ECO:0000256" key="1">
    <source>
        <dbReference type="SAM" id="MobiDB-lite"/>
    </source>
</evidence>
<dbReference type="Proteomes" id="UP001164746">
    <property type="component" value="Chromosome 14"/>
</dbReference>
<accession>A0ABY7FX44</accession>
<evidence type="ECO:0000313" key="2">
    <source>
        <dbReference type="EMBL" id="WAR26778.1"/>
    </source>
</evidence>
<proteinExistence type="predicted"/>
<keyword evidence="3" id="KW-1185">Reference proteome</keyword>
<sequence>MAWYGPFMAMKQLFQPTMAESQGHSSMKEHDDISTKFEQLEIESLDRMTQTGYAVIKHVDDELEVRKKEWTDTQQPNTGSKTVIKNCNSVVIGETNIIVQNQDNTVKNRGNRTHHVDKSVITVDSSNECASGINPESMQPQADVEEWTVVKPQRSRKTSTKPDSEKSSQSIPNDEADLFISTFLQQPFADFDQNIFENIISTGEDDRTIFVKSLSTYEAKPFSFCVDVISLWNTPMNGPSHIVVGIDTDSTLLGLHKQEITSAKSFDKDKKSKEILVEAKETENEDELSDFWKEVNGFKKENGTKWCFLRGRKDIKESRTDLKNGETEDSNFWYKKSFDISIGDLCVQIVDKMQIDETKNGFSLELPCASDSGKCHTCVIPEEKAAWLAENLDVLYLNAPFGRRIPDDKSLDEELALFRKGGTISWPAMYNVNFKKAVIERDVQSELKKQVQAHLCTKPSDVRLFHSPGAGGTTLARELVWEMHYDYPCVQLRNRIVMNDDDSLETRLQYLHEQTGLPLLLLVDSDGLSDDIYLKQLNDTVTLYVRRAHPSKLDGERTKKKVKLSRLLEDIPAKPPLFTQRKELLNTLKTSFPKSPSFHAHLGRFYVHCRHDEEQEAEKYFREAERLCEEQIKACESNSTQDRDRMRLEASQVYHMFGVMKKISVLRRKTKVSDKKLNEIIPCAKEASELFEKSRINTPASHIYTYAFTDDIEVRLLVCEVIKTFLGRLSQNTLLLCDRRLKIAAMTARNGKRDIFDYLDAETNGNKIVELVDMYEQNFREMFRSGLQEEEKM</sequence>
<dbReference type="EMBL" id="CP111025">
    <property type="protein sequence ID" value="WAR26778.1"/>
    <property type="molecule type" value="Genomic_DNA"/>
</dbReference>
<feature type="region of interest" description="Disordered" evidence="1">
    <location>
        <begin position="127"/>
        <end position="172"/>
    </location>
</feature>
<feature type="non-terminal residue" evidence="2">
    <location>
        <position position="793"/>
    </location>
</feature>
<dbReference type="PANTHER" id="PTHR16155">
    <property type="entry name" value="DED DOMAIN-CONTAINING PROTEIN"/>
    <property type="match status" value="1"/>
</dbReference>
<organism evidence="2 3">
    <name type="scientific">Mya arenaria</name>
    <name type="common">Soft-shell clam</name>
    <dbReference type="NCBI Taxonomy" id="6604"/>
    <lineage>
        <taxon>Eukaryota</taxon>
        <taxon>Metazoa</taxon>
        <taxon>Spiralia</taxon>
        <taxon>Lophotrochozoa</taxon>
        <taxon>Mollusca</taxon>
        <taxon>Bivalvia</taxon>
        <taxon>Autobranchia</taxon>
        <taxon>Heteroconchia</taxon>
        <taxon>Euheterodonta</taxon>
        <taxon>Imparidentia</taxon>
        <taxon>Neoheterodontei</taxon>
        <taxon>Myida</taxon>
        <taxon>Myoidea</taxon>
        <taxon>Myidae</taxon>
        <taxon>Mya</taxon>
    </lineage>
</organism>